<proteinExistence type="predicted"/>
<protein>
    <submittedName>
        <fullName evidence="2">Uncharacterized protein</fullName>
    </submittedName>
</protein>
<reference evidence="2" key="1">
    <citation type="submission" date="2018-05" db="EMBL/GenBank/DDBJ databases">
        <authorList>
            <person name="Lanie J.A."/>
            <person name="Ng W.-L."/>
            <person name="Kazmierczak K.M."/>
            <person name="Andrzejewski T.M."/>
            <person name="Davidsen T.M."/>
            <person name="Wayne K.J."/>
            <person name="Tettelin H."/>
            <person name="Glass J.I."/>
            <person name="Rusch D."/>
            <person name="Podicherti R."/>
            <person name="Tsui H.-C.T."/>
            <person name="Winkler M.E."/>
        </authorList>
    </citation>
    <scope>NUCLEOTIDE SEQUENCE</scope>
</reference>
<dbReference type="AlphaFoldDB" id="A0A382QWW7"/>
<gene>
    <name evidence="2" type="ORF">METZ01_LOCUS342848</name>
</gene>
<sequence>MKQMKILRTLIIFSSILFIWNPLVWGAVPQKDKQDDLFYWLWNDDDISRKAQQIVWWQARLGETKKKKIKYRPTRTDNSPKNSVYPDDNLPRAKKNLSFTP</sequence>
<evidence type="ECO:0000256" key="1">
    <source>
        <dbReference type="SAM" id="MobiDB-lite"/>
    </source>
</evidence>
<dbReference type="EMBL" id="UINC01117520">
    <property type="protein sequence ID" value="SVC89994.1"/>
    <property type="molecule type" value="Genomic_DNA"/>
</dbReference>
<name>A0A382QWW7_9ZZZZ</name>
<organism evidence="2">
    <name type="scientific">marine metagenome</name>
    <dbReference type="NCBI Taxonomy" id="408172"/>
    <lineage>
        <taxon>unclassified sequences</taxon>
        <taxon>metagenomes</taxon>
        <taxon>ecological metagenomes</taxon>
    </lineage>
</organism>
<evidence type="ECO:0000313" key="2">
    <source>
        <dbReference type="EMBL" id="SVC89994.1"/>
    </source>
</evidence>
<accession>A0A382QWW7</accession>
<feature type="region of interest" description="Disordered" evidence="1">
    <location>
        <begin position="68"/>
        <end position="101"/>
    </location>
</feature>